<proteinExistence type="predicted"/>
<dbReference type="InterPro" id="IPR041325">
    <property type="entry name" value="Gln_deamidase_2"/>
</dbReference>
<dbReference type="OrthoDB" id="5495954at2"/>
<comment type="caution">
    <text evidence="2">The sequence shown here is derived from an EMBL/GenBank/DDBJ whole genome shotgun (WGS) entry which is preliminary data.</text>
</comment>
<dbReference type="EMBL" id="JEMA01000359">
    <property type="protein sequence ID" value="KYF71133.1"/>
    <property type="molecule type" value="Genomic_DNA"/>
</dbReference>
<dbReference type="AlphaFoldDB" id="A0A150QT16"/>
<evidence type="ECO:0000313" key="3">
    <source>
        <dbReference type="Proteomes" id="UP000075260"/>
    </source>
</evidence>
<name>A0A150QT16_SORCE</name>
<dbReference type="Gene3D" id="3.10.620.30">
    <property type="match status" value="1"/>
</dbReference>
<accession>A0A150QT16</accession>
<dbReference type="Proteomes" id="UP000075260">
    <property type="component" value="Unassembled WGS sequence"/>
</dbReference>
<organism evidence="2 3">
    <name type="scientific">Sorangium cellulosum</name>
    <name type="common">Polyangium cellulosum</name>
    <dbReference type="NCBI Taxonomy" id="56"/>
    <lineage>
        <taxon>Bacteria</taxon>
        <taxon>Pseudomonadati</taxon>
        <taxon>Myxococcota</taxon>
        <taxon>Polyangia</taxon>
        <taxon>Polyangiales</taxon>
        <taxon>Polyangiaceae</taxon>
        <taxon>Sorangium</taxon>
    </lineage>
</organism>
<dbReference type="Pfam" id="PF18626">
    <property type="entry name" value="Gln_deamidase_2"/>
    <property type="match status" value="1"/>
</dbReference>
<gene>
    <name evidence="2" type="ORF">BE15_11715</name>
</gene>
<evidence type="ECO:0000259" key="1">
    <source>
        <dbReference type="Pfam" id="PF18626"/>
    </source>
</evidence>
<protein>
    <recommendedName>
        <fullName evidence="1">Protein glutaminase domain-containing protein</fullName>
    </recommendedName>
</protein>
<feature type="domain" description="Protein glutaminase" evidence="1">
    <location>
        <begin position="72"/>
        <end position="187"/>
    </location>
</feature>
<sequence length="352" mass="37876">MALASSACGGDEGHEPDLDIERSGVEAPLQGGDGGAGCPLLDGPHSFNELKGSLEDLPVDCVPSWTEEQLSAGFASIRDTRVPELIVAEQPGFLRRIPWLEPENGCEERAPAATYFLHQGGYPTPWYARVQSRVNGGLTLVTENEPDGEVSWSHHVAPVVRVGGQLMILDPAIEPTGPLPIATWLSRFVASEVDMAVCRDHADENGCIAAVPATPSLPSMIDSQGLRGRLISEWRVQELLGRDPYRSLGDCPPWAACPPEPAADPDLPPTMTRFASDRTDLPVWYPIYVIGDNFVEGLTTVRITGPGVDELAPISAINKRRILIEVLYPSGDYQVTASNGAHASQTLSLTID</sequence>
<reference evidence="2 3" key="1">
    <citation type="submission" date="2014-02" db="EMBL/GenBank/DDBJ databases">
        <title>The small core and large imbalanced accessory genome model reveals a collaborative survival strategy of Sorangium cellulosum strains in nature.</title>
        <authorList>
            <person name="Han K."/>
            <person name="Peng R."/>
            <person name="Blom J."/>
            <person name="Li Y.-Z."/>
        </authorList>
    </citation>
    <scope>NUCLEOTIDE SEQUENCE [LARGE SCALE GENOMIC DNA]</scope>
    <source>
        <strain evidence="2 3">So0008-312</strain>
    </source>
</reference>
<evidence type="ECO:0000313" key="2">
    <source>
        <dbReference type="EMBL" id="KYF71133.1"/>
    </source>
</evidence>